<dbReference type="PANTHER" id="PTHR32305">
    <property type="match status" value="1"/>
</dbReference>
<dbReference type="SUPFAM" id="SSF69255">
    <property type="entry name" value="gp5 N-terminal domain-like"/>
    <property type="match status" value="1"/>
</dbReference>
<dbReference type="AlphaFoldDB" id="A0A0W0HMJ0"/>
<evidence type="ECO:0000259" key="5">
    <source>
        <dbReference type="Pfam" id="PF22178"/>
    </source>
</evidence>
<dbReference type="PANTHER" id="PTHR32305:SF15">
    <property type="entry name" value="PROTEIN RHSA-RELATED"/>
    <property type="match status" value="1"/>
</dbReference>
<dbReference type="Proteomes" id="UP000053048">
    <property type="component" value="Unassembled WGS sequence"/>
</dbReference>
<name>A0A0W0HMJ0_PSEVI</name>
<dbReference type="SUPFAM" id="SSF69349">
    <property type="entry name" value="Phage fibre proteins"/>
    <property type="match status" value="1"/>
</dbReference>
<dbReference type="Gene3D" id="2.40.50.230">
    <property type="entry name" value="Gp5 N-terminal domain"/>
    <property type="match status" value="1"/>
</dbReference>
<evidence type="ECO:0000256" key="3">
    <source>
        <dbReference type="ARBA" id="ARBA00022525"/>
    </source>
</evidence>
<dbReference type="GO" id="GO:0005576">
    <property type="term" value="C:extracellular region"/>
    <property type="evidence" value="ECO:0007669"/>
    <property type="project" value="UniProtKB-SubCell"/>
</dbReference>
<comment type="subcellular location">
    <subcellularLocation>
        <location evidence="1">Secreted</location>
    </subcellularLocation>
</comment>
<dbReference type="InterPro" id="IPR006531">
    <property type="entry name" value="Gp5/Vgr_OB"/>
</dbReference>
<keyword evidence="7" id="KW-1185">Reference proteome</keyword>
<dbReference type="Pfam" id="PF04717">
    <property type="entry name" value="Phage_base_V"/>
    <property type="match status" value="1"/>
</dbReference>
<sequence length="696" mass="77613">MFASANPPRFSLRIDSPGGIDHGFEVLAFTGHEAISQPFCFTLELVSERTSLDLESLLGQPAFLQFAPDGSGIHGLIDRIAEGDSGTRLTHYAITLRPHLARLGHRTNQRIFQHKTVPQIIAQVLEDHHLLANAYRFELGATYPEREYCVQYGESDLHFIQRLCEEEGLHYHFEHSPTAHQLVFGDDQTVFPELKKPVVYKQDTGMAADDPVIRHFQLRLETRSSRATRRDYHFEKPRLTMEGAAQDEDYPDLEHYDYPGGFTHRDRGTHLAKRALERHRHDYRLGEGQSDQPLLVSGHFLQLSEHPNQGWNDLWLLTEVRHEGRQPQVLEESSPPGKGDGDVHQGYRNTFLVTPGKVPYRPSLRHPKPRIFGSQTAVVTGPKDQEIHCDKHGRVKVQFHWDREGQGDDGSSCWLRVASSWAGHRYGGMVIPRVGMEVLVSFLEGDPDRPLISGCLYHTEHVPPYDLPAHQTRSVFKTLSSPGGEGSNELRIEDRAGQEQIYVHAQRDWEQHIRHDQTINVGHERYDRVAANSYSEFKAEEHRTVDGDRLTEVKMNDHLTVGATQHIKAGDGLLAEAGQEVHLKAGDTVVLEAGLEITFSAGGSFIKIDASGVTVNGPQIKLNSGGKPTVGTPVIPLLPGLLKQLDDTSPGQLLMQRLSGPGPIVELCQKPKGGTPADCPLADCGCRKALQPGGEQ</sequence>
<feature type="domain" description="Gp5/Type VI secretion system Vgr C-terminal trimerisation" evidence="5">
    <location>
        <begin position="474"/>
        <end position="580"/>
    </location>
</feature>
<evidence type="ECO:0000256" key="2">
    <source>
        <dbReference type="ARBA" id="ARBA00005558"/>
    </source>
</evidence>
<dbReference type="EMBL" id="LKEJ01000134">
    <property type="protein sequence ID" value="KTB62036.1"/>
    <property type="molecule type" value="Genomic_DNA"/>
</dbReference>
<dbReference type="InterPro" id="IPR037026">
    <property type="entry name" value="Vgr_OB-fold_dom_sf"/>
</dbReference>
<evidence type="ECO:0000256" key="1">
    <source>
        <dbReference type="ARBA" id="ARBA00004613"/>
    </source>
</evidence>
<evidence type="ECO:0000313" key="7">
    <source>
        <dbReference type="Proteomes" id="UP000053048"/>
    </source>
</evidence>
<protein>
    <submittedName>
        <fullName evidence="6">Type IV secretion protein Rhs</fullName>
    </submittedName>
</protein>
<keyword evidence="3" id="KW-0964">Secreted</keyword>
<reference evidence="6 7" key="1">
    <citation type="submission" date="2015-09" db="EMBL/GenBank/DDBJ databases">
        <title>Genome sequence of ICMP 13104.</title>
        <authorList>
            <person name="Visnovsky S."/>
            <person name="Lu A."/>
            <person name="Panda P."/>
            <person name="Pitman A."/>
        </authorList>
    </citation>
    <scope>NUCLEOTIDE SEQUENCE [LARGE SCALE GENOMIC DNA]</scope>
    <source>
        <strain evidence="6 7">ICMP 13104</strain>
    </source>
</reference>
<dbReference type="Pfam" id="PF05954">
    <property type="entry name" value="Phage_GPD"/>
    <property type="match status" value="1"/>
</dbReference>
<dbReference type="InterPro" id="IPR054030">
    <property type="entry name" value="Gp5_Vgr_C"/>
</dbReference>
<dbReference type="Gene3D" id="3.55.50.10">
    <property type="entry name" value="Baseplate protein-like domains"/>
    <property type="match status" value="1"/>
</dbReference>
<dbReference type="InterPro" id="IPR017847">
    <property type="entry name" value="T6SS_RhsGE_Vgr_subset"/>
</dbReference>
<dbReference type="Gene3D" id="2.30.110.50">
    <property type="match status" value="1"/>
</dbReference>
<evidence type="ECO:0000259" key="4">
    <source>
        <dbReference type="Pfam" id="PF04717"/>
    </source>
</evidence>
<comment type="similarity">
    <text evidence="2">Belongs to the VgrG protein family.</text>
</comment>
<evidence type="ECO:0000313" key="6">
    <source>
        <dbReference type="EMBL" id="KTB62036.1"/>
    </source>
</evidence>
<accession>A0A0W0HMJ0</accession>
<gene>
    <name evidence="6" type="ORF">AO067_01075</name>
</gene>
<dbReference type="NCBIfam" id="TIGR01646">
    <property type="entry name" value="vgr_GE"/>
    <property type="match status" value="1"/>
</dbReference>
<dbReference type="SUPFAM" id="SSF69279">
    <property type="entry name" value="Phage tail proteins"/>
    <property type="match status" value="2"/>
</dbReference>
<dbReference type="InterPro" id="IPR050708">
    <property type="entry name" value="T6SS_VgrG/RHS"/>
</dbReference>
<dbReference type="NCBIfam" id="TIGR03361">
    <property type="entry name" value="VI_Rhs_Vgr"/>
    <property type="match status" value="1"/>
</dbReference>
<dbReference type="Gene3D" id="4.10.220.110">
    <property type="match status" value="1"/>
</dbReference>
<organism evidence="6 7">
    <name type="scientific">Pseudomonas viridiflava ICMP 13104</name>
    <dbReference type="NCBI Taxonomy" id="1198305"/>
    <lineage>
        <taxon>Bacteria</taxon>
        <taxon>Pseudomonadati</taxon>
        <taxon>Pseudomonadota</taxon>
        <taxon>Gammaproteobacteria</taxon>
        <taxon>Pseudomonadales</taxon>
        <taxon>Pseudomonadaceae</taxon>
        <taxon>Pseudomonas</taxon>
    </lineage>
</organism>
<feature type="domain" description="Gp5/Type VI secretion system Vgr protein OB-fold" evidence="4">
    <location>
        <begin position="389"/>
        <end position="457"/>
    </location>
</feature>
<dbReference type="InterPro" id="IPR006533">
    <property type="entry name" value="T6SS_Vgr_RhsGE"/>
</dbReference>
<comment type="caution">
    <text evidence="6">The sequence shown here is derived from an EMBL/GenBank/DDBJ whole genome shotgun (WGS) entry which is preliminary data.</text>
</comment>
<proteinExistence type="inferred from homology"/>
<dbReference type="Pfam" id="PF22178">
    <property type="entry name" value="Gp5_trimer_C"/>
    <property type="match status" value="1"/>
</dbReference>